<name>A0A4Y8CSD2_9HELO</name>
<dbReference type="AlphaFoldDB" id="A0A4Y8CSD2"/>
<organism evidence="1 2">
    <name type="scientific">Botryotinia calthae</name>
    <dbReference type="NCBI Taxonomy" id="38488"/>
    <lineage>
        <taxon>Eukaryota</taxon>
        <taxon>Fungi</taxon>
        <taxon>Dikarya</taxon>
        <taxon>Ascomycota</taxon>
        <taxon>Pezizomycotina</taxon>
        <taxon>Leotiomycetes</taxon>
        <taxon>Helotiales</taxon>
        <taxon>Sclerotiniaceae</taxon>
        <taxon>Botryotinia</taxon>
    </lineage>
</organism>
<evidence type="ECO:0000313" key="1">
    <source>
        <dbReference type="EMBL" id="TEY43128.1"/>
    </source>
</evidence>
<comment type="caution">
    <text evidence="1">The sequence shown here is derived from an EMBL/GenBank/DDBJ whole genome shotgun (WGS) entry which is preliminary data.</text>
</comment>
<keyword evidence="2" id="KW-1185">Reference proteome</keyword>
<dbReference type="EMBL" id="PHWZ01000378">
    <property type="protein sequence ID" value="TEY43128.1"/>
    <property type="molecule type" value="Genomic_DNA"/>
</dbReference>
<gene>
    <name evidence="1" type="ORF">BOTCAL_0379g00100</name>
</gene>
<reference evidence="1 2" key="1">
    <citation type="submission" date="2017-11" db="EMBL/GenBank/DDBJ databases">
        <title>Comparative genomics of Botrytis spp.</title>
        <authorList>
            <person name="Valero-Jimenez C.A."/>
            <person name="Tapia P."/>
            <person name="Veloso J."/>
            <person name="Silva-Moreno E."/>
            <person name="Staats M."/>
            <person name="Valdes J.H."/>
            <person name="Van Kan J.A.L."/>
        </authorList>
    </citation>
    <scope>NUCLEOTIDE SEQUENCE [LARGE SCALE GENOMIC DNA]</scope>
    <source>
        <strain evidence="1 2">MUCL2830</strain>
    </source>
</reference>
<dbReference type="Proteomes" id="UP000297299">
    <property type="component" value="Unassembled WGS sequence"/>
</dbReference>
<evidence type="ECO:0000313" key="2">
    <source>
        <dbReference type="Proteomes" id="UP000297299"/>
    </source>
</evidence>
<dbReference type="OrthoDB" id="10686523at2759"/>
<proteinExistence type="predicted"/>
<sequence>MRGGDDSRLYNSPLGDINGMAGNDNDLNLVKCSVGGIDTTEEDGIIDMEKGKISGCYCDVSRLNNGIVIEFDVIGREKAREIGDVETEGKSEWESCDDDPNLDNGYVDGIHDIGDANISRDSALEKHNFSMASNVSLPELSRRAPSHIEDLRRFYQYSRIQHYPTNRC</sequence>
<accession>A0A4Y8CSD2</accession>
<protein>
    <submittedName>
        <fullName evidence="1">Uncharacterized protein</fullName>
    </submittedName>
</protein>